<dbReference type="PANTHER" id="PTHR12049">
    <property type="entry name" value="PROTEIN ARGININE METHYLTRANSFERASE NDUFAF7, MITOCHONDRIAL"/>
    <property type="match status" value="1"/>
</dbReference>
<evidence type="ECO:0000256" key="2">
    <source>
        <dbReference type="ARBA" id="ARBA00022679"/>
    </source>
</evidence>
<keyword evidence="1 3" id="KW-0489">Methyltransferase</keyword>
<name>A0A6H2DSF8_9SPHN</name>
<dbReference type="Proteomes" id="UP000501600">
    <property type="component" value="Chromosome"/>
</dbReference>
<dbReference type="InterPro" id="IPR029063">
    <property type="entry name" value="SAM-dependent_MTases_sf"/>
</dbReference>
<dbReference type="Gene3D" id="3.40.50.12710">
    <property type="match status" value="1"/>
</dbReference>
<dbReference type="GO" id="GO:0032259">
    <property type="term" value="P:methylation"/>
    <property type="evidence" value="ECO:0007669"/>
    <property type="project" value="UniProtKB-KW"/>
</dbReference>
<evidence type="ECO:0000313" key="4">
    <source>
        <dbReference type="Proteomes" id="UP000501600"/>
    </source>
</evidence>
<accession>A0A6H2DSF8</accession>
<dbReference type="GO" id="GO:0035243">
    <property type="term" value="F:protein-arginine omega-N symmetric methyltransferase activity"/>
    <property type="evidence" value="ECO:0007669"/>
    <property type="project" value="TreeGrafter"/>
</dbReference>
<dbReference type="InterPro" id="IPR038375">
    <property type="entry name" value="NDUFAF7_sf"/>
</dbReference>
<dbReference type="PANTHER" id="PTHR12049:SF7">
    <property type="entry name" value="PROTEIN ARGININE METHYLTRANSFERASE NDUFAF7, MITOCHONDRIAL"/>
    <property type="match status" value="1"/>
</dbReference>
<dbReference type="SUPFAM" id="SSF53335">
    <property type="entry name" value="S-adenosyl-L-methionine-dependent methyltransferases"/>
    <property type="match status" value="1"/>
</dbReference>
<gene>
    <name evidence="3" type="ORF">HF685_15225</name>
</gene>
<dbReference type="AlphaFoldDB" id="A0A6H2DSF8"/>
<dbReference type="KEGG" id="phao:HF685_15225"/>
<organism evidence="3 4">
    <name type="scientific">Parasphingorhabdus halotolerans</name>
    <dbReference type="NCBI Taxonomy" id="2725558"/>
    <lineage>
        <taxon>Bacteria</taxon>
        <taxon>Pseudomonadati</taxon>
        <taxon>Pseudomonadota</taxon>
        <taxon>Alphaproteobacteria</taxon>
        <taxon>Sphingomonadales</taxon>
        <taxon>Sphingomonadaceae</taxon>
        <taxon>Parasphingorhabdus</taxon>
    </lineage>
</organism>
<protein>
    <submittedName>
        <fullName evidence="3">Class I SAM-dependent methyltransferase</fullName>
    </submittedName>
</protein>
<dbReference type="Pfam" id="PF02636">
    <property type="entry name" value="Methyltransf_28"/>
    <property type="match status" value="1"/>
</dbReference>
<dbReference type="EMBL" id="CP051217">
    <property type="protein sequence ID" value="QJB70895.1"/>
    <property type="molecule type" value="Genomic_DNA"/>
</dbReference>
<evidence type="ECO:0000313" key="3">
    <source>
        <dbReference type="EMBL" id="QJB70895.1"/>
    </source>
</evidence>
<dbReference type="InterPro" id="IPR003788">
    <property type="entry name" value="NDUFAF7"/>
</dbReference>
<keyword evidence="2 3" id="KW-0808">Transferase</keyword>
<reference evidence="3 4" key="1">
    <citation type="submission" date="2020-04" db="EMBL/GenBank/DDBJ databases">
        <title>Genome sequence for Sphingorhabdus sp. strain M1.</title>
        <authorList>
            <person name="Park S.-J."/>
        </authorList>
    </citation>
    <scope>NUCLEOTIDE SEQUENCE [LARGE SCALE GENOMIC DNA]</scope>
    <source>
        <strain evidence="3 4">JK6</strain>
    </source>
</reference>
<proteinExistence type="predicted"/>
<sequence>MGIANTAYYASKDPLGEAGDFITAPEISQMFGEMIGIWLADIWLRKGAPSHCHYVELGPGRGTLADDAFRAMAKFGCDPEVHFVETSPVLKAKQAELHAHASWHDTVDTLPEDGPLLIVANEFFDALPIEQFVSTQAGWRRNMVARERNKFIAIAGTQTVADKISVKNEFPIGTILESSPASIDILSTLGNRLAKQGGVLLLIDYGYDEPGTGSTLQAVKDHLPISPFESPGRSDLTAHVNFLELANVARTRLLNVHGPTGQGQWLKAIGIDHRAKSLAQAVPKEAETIEAALHRLTHFDEMGRLFRAMAMTSMDWPEPEGFGYADDESA</sequence>
<evidence type="ECO:0000256" key="1">
    <source>
        <dbReference type="ARBA" id="ARBA00022603"/>
    </source>
</evidence>
<keyword evidence="4" id="KW-1185">Reference proteome</keyword>